<dbReference type="InterPro" id="IPR027417">
    <property type="entry name" value="P-loop_NTPase"/>
</dbReference>
<keyword evidence="7" id="KW-1185">Reference proteome</keyword>
<feature type="compositionally biased region" description="Gly residues" evidence="4">
    <location>
        <begin position="367"/>
        <end position="377"/>
    </location>
</feature>
<reference evidence="6 7" key="1">
    <citation type="journal article" date="2011" name="Genome Res.">
        <title>Phylogeny-wide analysis of social amoeba genomes highlights ancient origins for complex intercellular communication.</title>
        <authorList>
            <person name="Heidel A.J."/>
            <person name="Lawal H.M."/>
            <person name="Felder M."/>
            <person name="Schilde C."/>
            <person name="Helps N.R."/>
            <person name="Tunggal B."/>
            <person name="Rivero F."/>
            <person name="John U."/>
            <person name="Schleicher M."/>
            <person name="Eichinger L."/>
            <person name="Platzer M."/>
            <person name="Noegel A.A."/>
            <person name="Schaap P."/>
            <person name="Gloeckner G."/>
        </authorList>
    </citation>
    <scope>NUCLEOTIDE SEQUENCE [LARGE SCALE GENOMIC DNA]</scope>
    <source>
        <strain evidence="7">ATCC 26659 / Pp 5 / PN500</strain>
    </source>
</reference>
<gene>
    <name evidence="6" type="ORF">PPL_11960</name>
</gene>
<proteinExistence type="inferred from homology"/>
<dbReference type="GeneID" id="31367428"/>
<dbReference type="InterPro" id="IPR003593">
    <property type="entry name" value="AAA+_ATPase"/>
</dbReference>
<dbReference type="Pfam" id="PF09336">
    <property type="entry name" value="Vps4_C"/>
    <property type="match status" value="1"/>
</dbReference>
<comment type="caution">
    <text evidence="6">The sequence shown here is derived from an EMBL/GenBank/DDBJ whole genome shotgun (WGS) entry which is preliminary data.</text>
</comment>
<evidence type="ECO:0000313" key="6">
    <source>
        <dbReference type="EMBL" id="EFA74926.1"/>
    </source>
</evidence>
<dbReference type="GO" id="GO:0005524">
    <property type="term" value="F:ATP binding"/>
    <property type="evidence" value="ECO:0007669"/>
    <property type="project" value="UniProtKB-KW"/>
</dbReference>
<dbReference type="RefSeq" id="XP_020427060.1">
    <property type="nucleotide sequence ID" value="XM_020582706.1"/>
</dbReference>
<dbReference type="Pfam" id="PF17862">
    <property type="entry name" value="AAA_lid_3"/>
    <property type="match status" value="1"/>
</dbReference>
<dbReference type="SUPFAM" id="SSF52540">
    <property type="entry name" value="P-loop containing nucleoside triphosphate hydrolases"/>
    <property type="match status" value="1"/>
</dbReference>
<dbReference type="GO" id="GO:0016887">
    <property type="term" value="F:ATP hydrolysis activity"/>
    <property type="evidence" value="ECO:0007669"/>
    <property type="project" value="InterPro"/>
</dbReference>
<dbReference type="SMART" id="SM00382">
    <property type="entry name" value="AAA"/>
    <property type="match status" value="1"/>
</dbReference>
<evidence type="ECO:0000256" key="4">
    <source>
        <dbReference type="SAM" id="MobiDB-lite"/>
    </source>
</evidence>
<dbReference type="Gene3D" id="1.10.8.60">
    <property type="match status" value="1"/>
</dbReference>
<evidence type="ECO:0000256" key="3">
    <source>
        <dbReference type="ARBA" id="ARBA00022840"/>
    </source>
</evidence>
<dbReference type="PROSITE" id="PS00674">
    <property type="entry name" value="AAA"/>
    <property type="match status" value="1"/>
</dbReference>
<keyword evidence="2" id="KW-0547">Nucleotide-binding</keyword>
<dbReference type="FunFam" id="1.10.8.60:FF:000022">
    <property type="entry name" value="Fidgetin like 1"/>
    <property type="match status" value="1"/>
</dbReference>
<protein>
    <recommendedName>
        <fullName evidence="5">AAA+ ATPase domain-containing protein</fullName>
    </recommendedName>
</protein>
<name>D3BUY8_HETP5</name>
<dbReference type="Gene3D" id="3.40.50.300">
    <property type="entry name" value="P-loop containing nucleotide triphosphate hydrolases"/>
    <property type="match status" value="1"/>
</dbReference>
<feature type="region of interest" description="Disordered" evidence="4">
    <location>
        <begin position="263"/>
        <end position="282"/>
    </location>
</feature>
<accession>D3BUY8</accession>
<dbReference type="InterPro" id="IPR041569">
    <property type="entry name" value="AAA_lid_3"/>
</dbReference>
<evidence type="ECO:0000256" key="1">
    <source>
        <dbReference type="ARBA" id="ARBA00006914"/>
    </source>
</evidence>
<comment type="similarity">
    <text evidence="1">Belongs to the AAA ATPase family.</text>
</comment>
<feature type="region of interest" description="Disordered" evidence="4">
    <location>
        <begin position="309"/>
        <end position="398"/>
    </location>
</feature>
<feature type="region of interest" description="Disordered" evidence="4">
    <location>
        <begin position="187"/>
        <end position="253"/>
    </location>
</feature>
<feature type="domain" description="AAA+ ATPase" evidence="5">
    <location>
        <begin position="461"/>
        <end position="597"/>
    </location>
</feature>
<dbReference type="Proteomes" id="UP000001396">
    <property type="component" value="Unassembled WGS sequence"/>
</dbReference>
<dbReference type="Pfam" id="PF00004">
    <property type="entry name" value="AAA"/>
    <property type="match status" value="1"/>
</dbReference>
<dbReference type="InParanoid" id="D3BUY8"/>
<dbReference type="InterPro" id="IPR015415">
    <property type="entry name" value="Spast_Vps4_C"/>
</dbReference>
<dbReference type="EMBL" id="ADBJ01000060">
    <property type="protein sequence ID" value="EFA74926.1"/>
    <property type="molecule type" value="Genomic_DNA"/>
</dbReference>
<evidence type="ECO:0000256" key="2">
    <source>
        <dbReference type="ARBA" id="ARBA00022741"/>
    </source>
</evidence>
<dbReference type="AlphaFoldDB" id="D3BUY8"/>
<sequence>MDWNNNNVNQYFDIQCNSFLGIHYFQRNQQQLDKLISHRDSISFNDESATIINGINAEIVSILMRQLDHLRCSLATCDMKDSYSPSTQPTTSRQSIPISSIVNTEQIQISRDSIRNSVNRKAVKSLLRRYNSLLDDELLRQQNVAMNEMKLAYKDRPFLHSIDDAFKLFNTNQVSQTINEINRLYNDRQIPMPTPPSIQTQTPTSIPTSTSSTSAIATTQQTYQQQQFNNNNNDDDNNNRYQVKQQQQQQQSIPTFRAPIAKPSFSNVNKAPASLPPKTIDLDDEMDTTPLENSFKSAKDQFITDQEKKNKLNNQRAAPNPIKSNVGKVAGGKRKGFISPYKQDEEEEEQVVEQPKKVVKGKPTTATGGGNGSGGGSAATSKNDETNPSGIDNVNGIPLDDERLRNVEPRMLELICNEILDKKLSVSWDDIAGLEGVKKQIKELATYPLLRPDIFKGLRNPPKGLLLFGPPGTGKTMIGRAIASGVNATFFSISASSLTSKWIGDGEKMVRALFAVARCYLPSVIFIDEIDSLLTQRTDGENEASRRIKTEFLVQWDGVATNSADRMLLVGATNRPEELDEAARRRLVKRLYIPLPEKIARYQLVKQLLSNEDKDMSEDDYDQVAELTEGYSGSDMKALCTEAAMIPIRGEIDILNATTDAIRPIALCDFKAALSSMKPSVAQSELKNYLEWNKQFGGATS</sequence>
<dbReference type="InterPro" id="IPR003960">
    <property type="entry name" value="ATPase_AAA_CS"/>
</dbReference>
<dbReference type="PANTHER" id="PTHR23074:SF17">
    <property type="entry name" value="FIDGETIN-LIKE PROTEIN 1"/>
    <property type="match status" value="1"/>
</dbReference>
<dbReference type="PANTHER" id="PTHR23074">
    <property type="entry name" value="AAA DOMAIN-CONTAINING"/>
    <property type="match status" value="1"/>
</dbReference>
<dbReference type="InterPro" id="IPR050304">
    <property type="entry name" value="MT-severing_AAA_ATPase"/>
</dbReference>
<evidence type="ECO:0000259" key="5">
    <source>
        <dbReference type="SMART" id="SM00382"/>
    </source>
</evidence>
<evidence type="ECO:0000313" key="7">
    <source>
        <dbReference type="Proteomes" id="UP000001396"/>
    </source>
</evidence>
<organism evidence="6 7">
    <name type="scientific">Heterostelium pallidum (strain ATCC 26659 / Pp 5 / PN500)</name>
    <name type="common">Cellular slime mold</name>
    <name type="synonym">Polysphondylium pallidum</name>
    <dbReference type="NCBI Taxonomy" id="670386"/>
    <lineage>
        <taxon>Eukaryota</taxon>
        <taxon>Amoebozoa</taxon>
        <taxon>Evosea</taxon>
        <taxon>Eumycetozoa</taxon>
        <taxon>Dictyostelia</taxon>
        <taxon>Acytosteliales</taxon>
        <taxon>Acytosteliaceae</taxon>
        <taxon>Heterostelium</taxon>
    </lineage>
</organism>
<dbReference type="InterPro" id="IPR003959">
    <property type="entry name" value="ATPase_AAA_core"/>
</dbReference>
<dbReference type="STRING" id="670386.D3BUY8"/>
<feature type="compositionally biased region" description="Low complexity" evidence="4">
    <location>
        <begin position="197"/>
        <end position="232"/>
    </location>
</feature>
<dbReference type="FunFam" id="3.40.50.300:FF:000093">
    <property type="entry name" value="Fidgetin-like 1"/>
    <property type="match status" value="1"/>
</dbReference>
<keyword evidence="3" id="KW-0067">ATP-binding</keyword>